<proteinExistence type="predicted"/>
<dbReference type="AlphaFoldDB" id="A0A6J6LDC6"/>
<feature type="transmembrane region" description="Helical" evidence="1">
    <location>
        <begin position="43"/>
        <end position="61"/>
    </location>
</feature>
<sequence length="77" mass="8259">MMQIVVPDEYRGRLQGLFTVVVAGGPRLGDFESGTVAAIGGEQLSVVSGGLACIACTYALVRWHKPFMKYDSRNPVA</sequence>
<name>A0A6J6LDC6_9ZZZZ</name>
<accession>A0A6J6LDC6</accession>
<evidence type="ECO:0000256" key="1">
    <source>
        <dbReference type="SAM" id="Phobius"/>
    </source>
</evidence>
<dbReference type="EMBL" id="CAEZWI010000146">
    <property type="protein sequence ID" value="CAB4659682.1"/>
    <property type="molecule type" value="Genomic_DNA"/>
</dbReference>
<organism evidence="2">
    <name type="scientific">freshwater metagenome</name>
    <dbReference type="NCBI Taxonomy" id="449393"/>
    <lineage>
        <taxon>unclassified sequences</taxon>
        <taxon>metagenomes</taxon>
        <taxon>ecological metagenomes</taxon>
    </lineage>
</organism>
<gene>
    <name evidence="2" type="ORF">UFOPK2237_00999</name>
</gene>
<keyword evidence="1" id="KW-1133">Transmembrane helix</keyword>
<reference evidence="2" key="1">
    <citation type="submission" date="2020-05" db="EMBL/GenBank/DDBJ databases">
        <authorList>
            <person name="Chiriac C."/>
            <person name="Salcher M."/>
            <person name="Ghai R."/>
            <person name="Kavagutti S V."/>
        </authorList>
    </citation>
    <scope>NUCLEOTIDE SEQUENCE</scope>
</reference>
<keyword evidence="1" id="KW-0812">Transmembrane</keyword>
<evidence type="ECO:0000313" key="2">
    <source>
        <dbReference type="EMBL" id="CAB4659682.1"/>
    </source>
</evidence>
<protein>
    <submittedName>
        <fullName evidence="2">Unannotated protein</fullName>
    </submittedName>
</protein>
<keyword evidence="1" id="KW-0472">Membrane</keyword>